<dbReference type="InterPro" id="IPR050613">
    <property type="entry name" value="Sec_Metabolite_Reg"/>
</dbReference>
<dbReference type="Pfam" id="PF00172">
    <property type="entry name" value="Zn_clus"/>
    <property type="match status" value="1"/>
</dbReference>
<dbReference type="PROSITE" id="PS50048">
    <property type="entry name" value="ZN2_CY6_FUNGAL_2"/>
    <property type="match status" value="1"/>
</dbReference>
<dbReference type="InterPro" id="IPR001138">
    <property type="entry name" value="Zn2Cys6_DnaBD"/>
</dbReference>
<keyword evidence="3" id="KW-0805">Transcription regulation</keyword>
<dbReference type="EMBL" id="HG792018">
    <property type="protein sequence ID" value="CDM35142.1"/>
    <property type="molecule type" value="Genomic_DNA"/>
</dbReference>
<dbReference type="CDD" id="cd12148">
    <property type="entry name" value="fungal_TF_MHR"/>
    <property type="match status" value="1"/>
</dbReference>
<dbReference type="InterPro" id="IPR007219">
    <property type="entry name" value="XnlR_reg_dom"/>
</dbReference>
<evidence type="ECO:0000313" key="8">
    <source>
        <dbReference type="EMBL" id="CDM35142.1"/>
    </source>
</evidence>
<evidence type="ECO:0000256" key="3">
    <source>
        <dbReference type="ARBA" id="ARBA00023015"/>
    </source>
</evidence>
<dbReference type="CDD" id="cd00067">
    <property type="entry name" value="GAL4"/>
    <property type="match status" value="1"/>
</dbReference>
<dbReference type="OMA" id="QESQCDT"/>
<dbReference type="PANTHER" id="PTHR31001">
    <property type="entry name" value="UNCHARACTERIZED TRANSCRIPTIONAL REGULATORY PROTEIN"/>
    <property type="match status" value="1"/>
</dbReference>
<dbReference type="InterPro" id="IPR036864">
    <property type="entry name" value="Zn2-C6_fun-type_DNA-bd_sf"/>
</dbReference>
<keyword evidence="9" id="KW-1185">Reference proteome</keyword>
<dbReference type="STRING" id="1365484.W6QZZ9"/>
<dbReference type="SMART" id="SM00906">
    <property type="entry name" value="Fungal_trans"/>
    <property type="match status" value="1"/>
</dbReference>
<evidence type="ECO:0000256" key="4">
    <source>
        <dbReference type="ARBA" id="ARBA00023125"/>
    </source>
</evidence>
<dbReference type="Pfam" id="PF04082">
    <property type="entry name" value="Fungal_trans"/>
    <property type="match status" value="1"/>
</dbReference>
<dbReference type="OrthoDB" id="5431381at2759"/>
<dbReference type="SMART" id="SM00066">
    <property type="entry name" value="GAL4"/>
    <property type="match status" value="1"/>
</dbReference>
<feature type="domain" description="Zn(2)-C6 fungal-type" evidence="7">
    <location>
        <begin position="9"/>
        <end position="38"/>
    </location>
</feature>
<gene>
    <name evidence="8" type="ORF">PROQFM164_S04g000023</name>
</gene>
<keyword evidence="5" id="KW-0804">Transcription</keyword>
<protein>
    <submittedName>
        <fullName evidence="8">Zn(2)-C6 fungal-type DNA-binding domain</fullName>
    </submittedName>
</protein>
<keyword evidence="2" id="KW-0479">Metal-binding</keyword>
<evidence type="ECO:0000259" key="7">
    <source>
        <dbReference type="PROSITE" id="PS50048"/>
    </source>
</evidence>
<dbReference type="GO" id="GO:0008270">
    <property type="term" value="F:zinc ion binding"/>
    <property type="evidence" value="ECO:0007669"/>
    <property type="project" value="InterPro"/>
</dbReference>
<dbReference type="GO" id="GO:0003677">
    <property type="term" value="F:DNA binding"/>
    <property type="evidence" value="ECO:0007669"/>
    <property type="project" value="UniProtKB-KW"/>
</dbReference>
<dbReference type="Proteomes" id="UP000030686">
    <property type="component" value="Unassembled WGS sequence"/>
</dbReference>
<dbReference type="AlphaFoldDB" id="W6QZZ9"/>
<keyword evidence="4 8" id="KW-0238">DNA-binding</keyword>
<name>W6QZZ9_PENRF</name>
<proteinExistence type="predicted"/>
<dbReference type="GO" id="GO:0006351">
    <property type="term" value="P:DNA-templated transcription"/>
    <property type="evidence" value="ECO:0007669"/>
    <property type="project" value="InterPro"/>
</dbReference>
<evidence type="ECO:0000256" key="6">
    <source>
        <dbReference type="ARBA" id="ARBA00023242"/>
    </source>
</evidence>
<dbReference type="PROSITE" id="PS00463">
    <property type="entry name" value="ZN2_CY6_FUNGAL_1"/>
    <property type="match status" value="1"/>
</dbReference>
<dbReference type="SUPFAM" id="SSF57701">
    <property type="entry name" value="Zn2/Cys6 DNA-binding domain"/>
    <property type="match status" value="1"/>
</dbReference>
<sequence>MQGARGFLSCASCRQRKLKCDRKEPCGNCATRGVDCVYATVLRSRNSAHTRHGNQHLSARIRQLEHLVGTSVAPGSPIQDAVDPSNIQELGFAVESREQVASDQAQSNDIEVKPGHMISNSGQVVEHIDRDHSAEPLDFPGQIQHEGGPMLLEGTHPSSDLAAVLCEIPPRDVADRLVSRYINSNEPSAVIIHKPTFGQEYARFWLEPHNFSAPWLSLLFGIMSMGVFFYVRSQDDLPNGLGSPRNAMDVFQRCSTECLIISKYSTIPTAHTMEALLLNIQNEYVRRRDAHLGVWVLCGIATRLAMRMGYHRDPEHYSQISTFNGEMRRRVWAIILQLDALTSCQLGLPSMIQESQCDTQLPHNLIDEDFDADTMRLPPSRPHTELTPVSYTIAKAQLLSVFRTIFNEVCLGRVEGYEEVMALDKRLLAVQSSIPPRFRMTSSEASVTTPSHLLIRRYNIELLFQKARCFLHRHHMTKAYQDPKFSYSRSSCIDAAMSILSHQMNIFKEVHPGGLLYRDKWFISSLEQHDFLLASMIVCLELGSRGSEGYAPSSSYDRNLGNYRSEELIEALKNSRQFWAEFKASSTEAQFGLDLISAMLQRVCTSQESQESSLGDFQSLGDLQNPIFSYDPSFLQEVEISPQNSYLEGIEAMLATPNNVDWGLWETFLQRSRTASDSQLS</sequence>
<reference evidence="8" key="1">
    <citation type="journal article" date="2014" name="Nat. Commun.">
        <title>Multiple recent horizontal transfers of a large genomic region in cheese making fungi.</title>
        <authorList>
            <person name="Cheeseman K."/>
            <person name="Ropars J."/>
            <person name="Renault P."/>
            <person name="Dupont J."/>
            <person name="Gouzy J."/>
            <person name="Branca A."/>
            <person name="Abraham A.L."/>
            <person name="Ceppi M."/>
            <person name="Conseiller E."/>
            <person name="Debuchy R."/>
            <person name="Malagnac F."/>
            <person name="Goarin A."/>
            <person name="Silar P."/>
            <person name="Lacoste S."/>
            <person name="Sallet E."/>
            <person name="Bensimon A."/>
            <person name="Giraud T."/>
            <person name="Brygoo Y."/>
        </authorList>
    </citation>
    <scope>NUCLEOTIDE SEQUENCE [LARGE SCALE GENOMIC DNA]</scope>
    <source>
        <strain evidence="8">FM164</strain>
    </source>
</reference>
<dbReference type="Gene3D" id="4.10.240.10">
    <property type="entry name" value="Zn(2)-C6 fungal-type DNA-binding domain"/>
    <property type="match status" value="1"/>
</dbReference>
<accession>W6QZZ9</accession>
<dbReference type="GO" id="GO:0005634">
    <property type="term" value="C:nucleus"/>
    <property type="evidence" value="ECO:0007669"/>
    <property type="project" value="UniProtKB-SubCell"/>
</dbReference>
<evidence type="ECO:0000256" key="2">
    <source>
        <dbReference type="ARBA" id="ARBA00022723"/>
    </source>
</evidence>
<comment type="subcellular location">
    <subcellularLocation>
        <location evidence="1">Nucleus</location>
    </subcellularLocation>
</comment>
<evidence type="ECO:0000313" key="9">
    <source>
        <dbReference type="Proteomes" id="UP000030686"/>
    </source>
</evidence>
<evidence type="ECO:0000256" key="5">
    <source>
        <dbReference type="ARBA" id="ARBA00023163"/>
    </source>
</evidence>
<dbReference type="PANTHER" id="PTHR31001:SF49">
    <property type="entry name" value="ZN(II)2CYS6 TRANSCRIPTION FACTOR (EUROFUNG)"/>
    <property type="match status" value="1"/>
</dbReference>
<keyword evidence="6" id="KW-0539">Nucleus</keyword>
<dbReference type="GO" id="GO:0000981">
    <property type="term" value="F:DNA-binding transcription factor activity, RNA polymerase II-specific"/>
    <property type="evidence" value="ECO:0007669"/>
    <property type="project" value="InterPro"/>
</dbReference>
<organism evidence="8 9">
    <name type="scientific">Penicillium roqueforti (strain FM164)</name>
    <dbReference type="NCBI Taxonomy" id="1365484"/>
    <lineage>
        <taxon>Eukaryota</taxon>
        <taxon>Fungi</taxon>
        <taxon>Dikarya</taxon>
        <taxon>Ascomycota</taxon>
        <taxon>Pezizomycotina</taxon>
        <taxon>Eurotiomycetes</taxon>
        <taxon>Eurotiomycetidae</taxon>
        <taxon>Eurotiales</taxon>
        <taxon>Aspergillaceae</taxon>
        <taxon>Penicillium</taxon>
    </lineage>
</organism>
<evidence type="ECO:0000256" key="1">
    <source>
        <dbReference type="ARBA" id="ARBA00004123"/>
    </source>
</evidence>